<keyword evidence="1" id="KW-0812">Transmembrane</keyword>
<feature type="transmembrane region" description="Helical" evidence="1">
    <location>
        <begin position="110"/>
        <end position="131"/>
    </location>
</feature>
<feature type="transmembrane region" description="Helical" evidence="1">
    <location>
        <begin position="42"/>
        <end position="60"/>
    </location>
</feature>
<sequence>MGVIVVDKGIVGLALSSFMSLFLCSSLPFFPSSIHPAEFETLLSGSLLFFSFFFFFSSCLRPRGHGLFRSSPYLTIGTGFRAFFLVFAWVEGSRGRNQLPFKRHIPPWASLLVRFVGFEYVGSALSVNTILTVSTEYRRRLCAFHLFSSSFARTLYNRGMYMFRNDHRLHSDLFLFEYPCSVQLVSRSRWLRPDVRPRTRKGWDILVSRAYAIELYTRASGIS</sequence>
<evidence type="ECO:0000256" key="1">
    <source>
        <dbReference type="SAM" id="Phobius"/>
    </source>
</evidence>
<accession>A0A3N2Q2S7</accession>
<dbReference type="Proteomes" id="UP000272025">
    <property type="component" value="Unassembled WGS sequence"/>
</dbReference>
<dbReference type="AlphaFoldDB" id="A0A3N2Q2S7"/>
<proteinExistence type="predicted"/>
<evidence type="ECO:0000313" key="3">
    <source>
        <dbReference type="Proteomes" id="UP000272025"/>
    </source>
</evidence>
<feature type="transmembrane region" description="Helical" evidence="1">
    <location>
        <begin position="72"/>
        <end position="90"/>
    </location>
</feature>
<dbReference type="RefSeq" id="XP_028468877.1">
    <property type="nucleotide sequence ID" value="XM_028606550.1"/>
</dbReference>
<keyword evidence="1" id="KW-0472">Membrane</keyword>
<feature type="transmembrane region" description="Helical" evidence="1">
    <location>
        <begin position="12"/>
        <end position="30"/>
    </location>
</feature>
<protein>
    <submittedName>
        <fullName evidence="2">Uncharacterized protein</fullName>
    </submittedName>
</protein>
<evidence type="ECO:0000313" key="2">
    <source>
        <dbReference type="EMBL" id="ROT41071.1"/>
    </source>
</evidence>
<name>A0A3N2Q2S7_SODAK</name>
<reference evidence="2 3" key="1">
    <citation type="journal article" date="2018" name="Mol. Ecol.">
        <title>The obligate alkalophilic soda-lake fungus Sodiomyces alkalinus has shifted to a protein diet.</title>
        <authorList>
            <person name="Grum-Grzhimaylo A.A."/>
            <person name="Falkoski D.L."/>
            <person name="van den Heuvel J."/>
            <person name="Valero-Jimenez C.A."/>
            <person name="Min B."/>
            <person name="Choi I.G."/>
            <person name="Lipzen A."/>
            <person name="Daum C.G."/>
            <person name="Aanen D.K."/>
            <person name="Tsang A."/>
            <person name="Henrissat B."/>
            <person name="Bilanenko E.N."/>
            <person name="de Vries R.P."/>
            <person name="van Kan J.A.L."/>
            <person name="Grigoriev I.V."/>
            <person name="Debets A.J.M."/>
        </authorList>
    </citation>
    <scope>NUCLEOTIDE SEQUENCE [LARGE SCALE GENOMIC DNA]</scope>
    <source>
        <strain evidence="2 3">F11</strain>
    </source>
</reference>
<organism evidence="2 3">
    <name type="scientific">Sodiomyces alkalinus (strain CBS 110278 / VKM F-3762 / F11)</name>
    <name type="common">Alkaliphilic filamentous fungus</name>
    <dbReference type="NCBI Taxonomy" id="1314773"/>
    <lineage>
        <taxon>Eukaryota</taxon>
        <taxon>Fungi</taxon>
        <taxon>Dikarya</taxon>
        <taxon>Ascomycota</taxon>
        <taxon>Pezizomycotina</taxon>
        <taxon>Sordariomycetes</taxon>
        <taxon>Hypocreomycetidae</taxon>
        <taxon>Glomerellales</taxon>
        <taxon>Plectosphaerellaceae</taxon>
        <taxon>Sodiomyces</taxon>
    </lineage>
</organism>
<keyword evidence="3" id="KW-1185">Reference proteome</keyword>
<dbReference type="GeneID" id="39575028"/>
<gene>
    <name evidence="2" type="ORF">SODALDRAFT_111502</name>
</gene>
<dbReference type="EMBL" id="ML119052">
    <property type="protein sequence ID" value="ROT41071.1"/>
    <property type="molecule type" value="Genomic_DNA"/>
</dbReference>
<keyword evidence="1" id="KW-1133">Transmembrane helix</keyword>